<dbReference type="Gene3D" id="3.20.20.30">
    <property type="entry name" value="Luciferase-like domain"/>
    <property type="match status" value="1"/>
</dbReference>
<evidence type="ECO:0000256" key="1">
    <source>
        <dbReference type="ARBA" id="ARBA00007789"/>
    </source>
</evidence>
<feature type="domain" description="Luciferase-like" evidence="2">
    <location>
        <begin position="8"/>
        <end position="296"/>
    </location>
</feature>
<dbReference type="InterPro" id="IPR050766">
    <property type="entry name" value="Bact_Lucif_Oxidored"/>
</dbReference>
<evidence type="ECO:0000313" key="3">
    <source>
        <dbReference type="EMBL" id="OCS82923.1"/>
    </source>
</evidence>
<organism evidence="3 4">
    <name type="scientific">Caryophanon tenue</name>
    <dbReference type="NCBI Taxonomy" id="33978"/>
    <lineage>
        <taxon>Bacteria</taxon>
        <taxon>Bacillati</taxon>
        <taxon>Bacillota</taxon>
        <taxon>Bacilli</taxon>
        <taxon>Bacillales</taxon>
        <taxon>Caryophanaceae</taxon>
        <taxon>Caryophanon</taxon>
    </lineage>
</organism>
<dbReference type="AlphaFoldDB" id="A0A1C0Y708"/>
<dbReference type="PANTHER" id="PTHR30137:SF6">
    <property type="entry name" value="LUCIFERASE-LIKE MONOOXYGENASE"/>
    <property type="match status" value="1"/>
</dbReference>
<dbReference type="OrthoDB" id="9780518at2"/>
<dbReference type="RefSeq" id="WP_066547650.1">
    <property type="nucleotide sequence ID" value="NZ_MASJ01000039.1"/>
</dbReference>
<dbReference type="STRING" id="33978.A6M13_05850"/>
<sequence>MSLQQTAFSVLDLVPIREGESAKEAIAQSGRLAQHVEQLGYTRYWLAEHHNSVTLASSATSILIGYIASQTKHIRVGAGGIMLPNHAPLVVAEQFGTLDAMYPQRIDLGIGRAPGTDPFTARALRRGAAAEPLDVLLDELEGYFAPTASDGVRATPGEYANIPRFMLGSSTYSAHVAAQRGMPYAFASHFAPDAFEEPLAIYRQQFKPSAQCDKPYVAAGVNVIVADTEEEAAYLATTFYQFFLTIVRRSHQKIQPPVSSMEQIWTSFEKDAVLRDRRFTFIGTKDSVKEQLEAFVAIHQVDELLIVTYIYDEYLKQRSYTYIAELMRT</sequence>
<evidence type="ECO:0000259" key="2">
    <source>
        <dbReference type="Pfam" id="PF00296"/>
    </source>
</evidence>
<dbReference type="Pfam" id="PF00296">
    <property type="entry name" value="Bac_luciferase"/>
    <property type="match status" value="1"/>
</dbReference>
<dbReference type="FunFam" id="3.20.20.30:FF:000002">
    <property type="entry name" value="LLM class flavin-dependent oxidoreductase"/>
    <property type="match status" value="1"/>
</dbReference>
<dbReference type="EMBL" id="MASJ01000039">
    <property type="protein sequence ID" value="OCS82923.1"/>
    <property type="molecule type" value="Genomic_DNA"/>
</dbReference>
<accession>A0A1C0Y708</accession>
<dbReference type="SUPFAM" id="SSF51679">
    <property type="entry name" value="Bacterial luciferase-like"/>
    <property type="match status" value="1"/>
</dbReference>
<dbReference type="InterPro" id="IPR036661">
    <property type="entry name" value="Luciferase-like_sf"/>
</dbReference>
<reference evidence="3 4" key="1">
    <citation type="submission" date="2016-07" db="EMBL/GenBank/DDBJ databases">
        <title>Caryophanon tenue genome sequencing.</title>
        <authorList>
            <person name="Verma A."/>
            <person name="Pal Y."/>
            <person name="Krishnamurthi S."/>
        </authorList>
    </citation>
    <scope>NUCLEOTIDE SEQUENCE [LARGE SCALE GENOMIC DNA]</scope>
    <source>
        <strain evidence="3 4">DSM 14152</strain>
    </source>
</reference>
<dbReference type="InterPro" id="IPR011251">
    <property type="entry name" value="Luciferase-like_dom"/>
</dbReference>
<name>A0A1C0Y708_9BACL</name>
<dbReference type="GO" id="GO:0016705">
    <property type="term" value="F:oxidoreductase activity, acting on paired donors, with incorporation or reduction of molecular oxygen"/>
    <property type="evidence" value="ECO:0007669"/>
    <property type="project" value="InterPro"/>
</dbReference>
<dbReference type="NCBIfam" id="TIGR03558">
    <property type="entry name" value="oxido_grp_1"/>
    <property type="match status" value="1"/>
</dbReference>
<dbReference type="GO" id="GO:0005829">
    <property type="term" value="C:cytosol"/>
    <property type="evidence" value="ECO:0007669"/>
    <property type="project" value="TreeGrafter"/>
</dbReference>
<evidence type="ECO:0000313" key="4">
    <source>
        <dbReference type="Proteomes" id="UP000093199"/>
    </source>
</evidence>
<comment type="caution">
    <text evidence="3">The sequence shown here is derived from an EMBL/GenBank/DDBJ whole genome shotgun (WGS) entry which is preliminary data.</text>
</comment>
<proteinExistence type="predicted"/>
<dbReference type="PANTHER" id="PTHR30137">
    <property type="entry name" value="LUCIFERASE-LIKE MONOOXYGENASE"/>
    <property type="match status" value="1"/>
</dbReference>
<keyword evidence="4" id="KW-1185">Reference proteome</keyword>
<comment type="similarity">
    <text evidence="1">To bacterial alkanal monooxygenase alpha and beta chains.</text>
</comment>
<dbReference type="InterPro" id="IPR019949">
    <property type="entry name" value="CmoO-like"/>
</dbReference>
<gene>
    <name evidence="3" type="ORF">A6M13_05850</name>
</gene>
<dbReference type="Proteomes" id="UP000093199">
    <property type="component" value="Unassembled WGS sequence"/>
</dbReference>
<protein>
    <submittedName>
        <fullName evidence="3">Luciferase</fullName>
    </submittedName>
</protein>